<comment type="PTM">
    <text evidence="6">Contains an active site 4-methylidene-imidazol-5-one (MIO), which is formed autocatalytically by cyclization and dehydration of residues Ala-Ser-Gly.</text>
</comment>
<organism evidence="10 11">
    <name type="scientific">Geobacillus proteiniphilus</name>
    <dbReference type="NCBI Taxonomy" id="860353"/>
    <lineage>
        <taxon>Bacteria</taxon>
        <taxon>Bacillati</taxon>
        <taxon>Bacillota</taxon>
        <taxon>Bacilli</taxon>
        <taxon>Bacillales</taxon>
        <taxon>Anoxybacillaceae</taxon>
        <taxon>Geobacillus</taxon>
    </lineage>
</organism>
<dbReference type="FunFam" id="1.10.275.10:FF:000005">
    <property type="entry name" value="Histidine ammonia-lyase"/>
    <property type="match status" value="1"/>
</dbReference>
<comment type="pathway">
    <text evidence="1 6 8">Amino-acid degradation; L-histidine degradation into L-glutamate; N-formimidoyl-L-glutamate from L-histidine: step 1/3.</text>
</comment>
<dbReference type="HAMAP" id="MF_00229">
    <property type="entry name" value="His_ammonia_lyase"/>
    <property type="match status" value="1"/>
</dbReference>
<reference evidence="11" key="2">
    <citation type="submission" date="2017-01" db="EMBL/GenBank/DDBJ databases">
        <title>Genome sequencing and annotation of Geobacillus sp. 1017, a Hydrocarbon-Oxidizing Thermophilic Bacterium Isolated from a Heavy Oil Reservoir (China).</title>
        <authorList>
            <person name="Kadnikov V.V."/>
            <person name="Mardanov A.V."/>
            <person name="Poltaraus A.B."/>
            <person name="Sokolova D.S."/>
            <person name="Semenova E.M."/>
            <person name="Ravin N.V."/>
            <person name="Tourova T.P."/>
            <person name="Nazina T.N."/>
        </authorList>
    </citation>
    <scope>NUCLEOTIDE SEQUENCE [LARGE SCALE GENOMIC DNA]</scope>
    <source>
        <strain evidence="11">1017</strain>
    </source>
</reference>
<evidence type="ECO:0000313" key="10">
    <source>
        <dbReference type="EMBL" id="OKO92229.1"/>
    </source>
</evidence>
<comment type="catalytic activity">
    <reaction evidence="5 6 8">
        <text>L-histidine = trans-urocanate + NH4(+)</text>
        <dbReference type="Rhea" id="RHEA:21232"/>
        <dbReference type="ChEBI" id="CHEBI:17771"/>
        <dbReference type="ChEBI" id="CHEBI:28938"/>
        <dbReference type="ChEBI" id="CHEBI:57595"/>
        <dbReference type="EC" id="4.3.1.3"/>
    </reaction>
</comment>
<evidence type="ECO:0000256" key="9">
    <source>
        <dbReference type="RuleBase" id="RU004480"/>
    </source>
</evidence>
<accession>A0A1Q5SW41</accession>
<proteinExistence type="inferred from homology"/>
<sequence length="541" mass="58657">MPRAMSHEEANAAIWQGASFFVCPGVRLGKQTKGDGMMIVLTGHTLTIDEVRRVVYERERVEAAEESMRAVEKSRAAVEQAISSGRTIYGVNTGFGKLADVRIGGSDLEQLQINLLRSHACAVGEPFAEDVVRAMLLLRANALLKGYSGVRPAVIEQLLAFLNAGIHPIVPQQGSLGASGDLAPLAHLALALAGEGEAMYEGRRMPAAQALSQAGISPLSLQEKEGLALINGTQVMTAVGALAYLEAEQLVYDSERIAALTIEALYGIVDAFDARIHAVRGFQEQAEVAERLRRYLDGSQLTTRQGERRVQDAYSIRCLPQVHGASLRALRYVKETLEIEMNAATDNPLIFTDGTVLSGGNFHGQPVAIAMDLLKIAVAELANISERRIERLVNPQLSEGLPPFLSPQPGLQSGAMIMQYVAASLVSENKTLAHPASVDSIPSSANQEDHVSMGTTAARHAYMIVQNARKVLVIELICALQAVEARGIERMAPSTRQFYHEARRIVSSITADRVFSDDIEAVAAWLSERAKHHFLRDETKA</sequence>
<dbReference type="EC" id="4.3.1.3" evidence="2 6"/>
<dbReference type="AlphaFoldDB" id="A0A1Q5SW41"/>
<feature type="cross-link" description="5-imidazolinone (Ala-Gly)" evidence="6">
    <location>
        <begin position="178"/>
        <end position="180"/>
    </location>
</feature>
<reference evidence="10 11" key="1">
    <citation type="submission" date="2016-11" db="EMBL/GenBank/DDBJ databases">
        <authorList>
            <person name="Kadnikov V."/>
            <person name="Nazina T."/>
        </authorList>
    </citation>
    <scope>NUCLEOTIDE SEQUENCE [LARGE SCALE GENOMIC DNA]</scope>
    <source>
        <strain evidence="10 11">1017</strain>
    </source>
</reference>
<evidence type="ECO:0000256" key="7">
    <source>
        <dbReference type="RuleBase" id="RU003954"/>
    </source>
</evidence>
<dbReference type="GO" id="GO:0019557">
    <property type="term" value="P:L-histidine catabolic process to glutamate and formate"/>
    <property type="evidence" value="ECO:0007669"/>
    <property type="project" value="UniProtKB-UniPathway"/>
</dbReference>
<feature type="modified residue" description="2,3-didehydroalanine (Ser)" evidence="6">
    <location>
        <position position="179"/>
    </location>
</feature>
<dbReference type="Pfam" id="PF00221">
    <property type="entry name" value="Lyase_aromatic"/>
    <property type="match status" value="1"/>
</dbReference>
<evidence type="ECO:0000256" key="2">
    <source>
        <dbReference type="ARBA" id="ARBA00012994"/>
    </source>
</evidence>
<dbReference type="EMBL" id="MQMG01000032">
    <property type="protein sequence ID" value="OKO92229.1"/>
    <property type="molecule type" value="Genomic_DNA"/>
</dbReference>
<dbReference type="Proteomes" id="UP000186030">
    <property type="component" value="Unassembled WGS sequence"/>
</dbReference>
<dbReference type="CDD" id="cd00332">
    <property type="entry name" value="PAL-HAL"/>
    <property type="match status" value="1"/>
</dbReference>
<dbReference type="UniPathway" id="UPA00379">
    <property type="reaction ID" value="UER00549"/>
</dbReference>
<comment type="caution">
    <text evidence="10">The sequence shown here is derived from an EMBL/GenBank/DDBJ whole genome shotgun (WGS) entry which is preliminary data.</text>
</comment>
<name>A0A1Q5SW41_9BACL</name>
<keyword evidence="3 6" id="KW-0369">Histidine metabolism</keyword>
<comment type="similarity">
    <text evidence="6 7">Belongs to the PAL/histidase family.</text>
</comment>
<keyword evidence="4 6" id="KW-0456">Lyase</keyword>
<evidence type="ECO:0000313" key="11">
    <source>
        <dbReference type="Proteomes" id="UP000186030"/>
    </source>
</evidence>
<comment type="subcellular location">
    <subcellularLocation>
        <location evidence="6 9">Cytoplasm</location>
    </subcellularLocation>
</comment>
<dbReference type="InterPro" id="IPR024083">
    <property type="entry name" value="Fumarase/histidase_N"/>
</dbReference>
<evidence type="ECO:0000256" key="8">
    <source>
        <dbReference type="RuleBase" id="RU004479"/>
    </source>
</evidence>
<dbReference type="InterPro" id="IPR001106">
    <property type="entry name" value="Aromatic_Lyase"/>
</dbReference>
<dbReference type="InterPro" id="IPR022313">
    <property type="entry name" value="Phe/His_NH3-lyase_AS"/>
</dbReference>
<dbReference type="GO" id="GO:0019556">
    <property type="term" value="P:L-histidine catabolic process to glutamate and formamide"/>
    <property type="evidence" value="ECO:0007669"/>
    <property type="project" value="UniProtKB-UniPathway"/>
</dbReference>
<dbReference type="GO" id="GO:0005737">
    <property type="term" value="C:cytoplasm"/>
    <property type="evidence" value="ECO:0007669"/>
    <property type="project" value="UniProtKB-SubCell"/>
</dbReference>
<dbReference type="PROSITE" id="PS00488">
    <property type="entry name" value="PAL_HISTIDASE"/>
    <property type="match status" value="1"/>
</dbReference>
<dbReference type="SUPFAM" id="SSF48557">
    <property type="entry name" value="L-aspartase-like"/>
    <property type="match status" value="1"/>
</dbReference>
<evidence type="ECO:0000256" key="3">
    <source>
        <dbReference type="ARBA" id="ARBA00022808"/>
    </source>
</evidence>
<dbReference type="NCBIfam" id="NF006871">
    <property type="entry name" value="PRK09367.1"/>
    <property type="match status" value="1"/>
</dbReference>
<evidence type="ECO:0000256" key="4">
    <source>
        <dbReference type="ARBA" id="ARBA00023239"/>
    </source>
</evidence>
<dbReference type="GO" id="GO:0004397">
    <property type="term" value="F:histidine ammonia-lyase activity"/>
    <property type="evidence" value="ECO:0007669"/>
    <property type="project" value="UniProtKB-UniRule"/>
</dbReference>
<evidence type="ECO:0000256" key="5">
    <source>
        <dbReference type="ARBA" id="ARBA00049269"/>
    </source>
</evidence>
<dbReference type="Gene3D" id="1.20.200.10">
    <property type="entry name" value="Fumarase/aspartase (Central domain)"/>
    <property type="match status" value="1"/>
</dbReference>
<dbReference type="Gene3D" id="1.10.275.10">
    <property type="entry name" value="Fumarase/aspartase (N-terminal domain)"/>
    <property type="match status" value="1"/>
</dbReference>
<gene>
    <name evidence="6" type="primary">hutH</name>
    <name evidence="10" type="ORF">BRO54_2485</name>
</gene>
<dbReference type="NCBIfam" id="TIGR01225">
    <property type="entry name" value="hutH"/>
    <property type="match status" value="1"/>
</dbReference>
<dbReference type="FunFam" id="1.20.200.10:FF:000003">
    <property type="entry name" value="Histidine ammonia-lyase"/>
    <property type="match status" value="1"/>
</dbReference>
<dbReference type="InterPro" id="IPR005921">
    <property type="entry name" value="HutH"/>
</dbReference>
<evidence type="ECO:0000256" key="6">
    <source>
        <dbReference type="HAMAP-Rule" id="MF_00229"/>
    </source>
</evidence>
<dbReference type="InterPro" id="IPR008948">
    <property type="entry name" value="L-Aspartase-like"/>
</dbReference>
<keyword evidence="6" id="KW-0963">Cytoplasm</keyword>
<dbReference type="PANTHER" id="PTHR10362">
    <property type="entry name" value="HISTIDINE AMMONIA-LYASE"/>
    <property type="match status" value="1"/>
</dbReference>
<protein>
    <recommendedName>
        <fullName evidence="2 6">Histidine ammonia-lyase</fullName>
        <shortName evidence="6">Histidase</shortName>
        <ecNumber evidence="2 6">4.3.1.3</ecNumber>
    </recommendedName>
</protein>
<evidence type="ECO:0000256" key="1">
    <source>
        <dbReference type="ARBA" id="ARBA00005113"/>
    </source>
</evidence>